<sequence>MIKKDNKFLKYINKNKKTSIIVLLVIILLMGTFLYNFRSINKKNNSKQTDTLYVATAAPMQPGFGMYNVGSRTVYNNMIRNLIHEPLLIAKTELTEGKKYEKTTYESNILEELDKSNNSDSSSKTKTYVLKDNIKFHNNHPLTVDDILYSWENTKELGLESARYIKSFDKIEDELNNKFTVTFENANNNMNEFYLSKIFVINKQECEKDFKKGISIGLGIFQLKTIKNETVQLELFDKHPNVEANPPAIKKIHFQYYPDSGPCFLKTQNEEIDILIEPTNENIFEIRKQNINNLKTVKNDFLNLEFILLNNDRLDVHKRKILYDIIQANKKTILDQLLKNQTNEDERANYQEIDSFSDPRLIGGTMEEKNKSTNSAEAEQNLPSTINDFKNELKKHPLQILITQDDNNLRNRFLYKLKELLKKIDFQCEIKKTDFNTMLEKAQKGEFDIVSFSDSLSNTYPHYVLKQYFGRINTNFTGKERFKTVEGETIDGIMNVSSFKNFKNQDANENNGKNGKNNDVWALLDEIDQLPIEQKTEKPSEKKSDQTVSNSYPEKIKQIQTILKENYVYVPLFSKQQKISITRDKIKGFKMDAFGNNNWLGITKEQ</sequence>
<gene>
    <name evidence="6" type="ORF">HR065_00215</name>
</gene>
<comment type="similarity">
    <text evidence="1">Belongs to the bacterial solute-binding protein 5 family.</text>
</comment>
<keyword evidence="3" id="KW-0732">Signal</keyword>
<dbReference type="Gene3D" id="3.10.105.10">
    <property type="entry name" value="Dipeptide-binding Protein, Domain 3"/>
    <property type="match status" value="1"/>
</dbReference>
<evidence type="ECO:0000256" key="1">
    <source>
        <dbReference type="ARBA" id="ARBA00005695"/>
    </source>
</evidence>
<evidence type="ECO:0000256" key="4">
    <source>
        <dbReference type="SAM" id="Phobius"/>
    </source>
</evidence>
<dbReference type="Pfam" id="PF00496">
    <property type="entry name" value="SBP_bac_5"/>
    <property type="match status" value="1"/>
</dbReference>
<dbReference type="RefSeq" id="WP_178733911.1">
    <property type="nucleotide sequence ID" value="NZ_JABUOH010000007.1"/>
</dbReference>
<dbReference type="Gene3D" id="3.40.190.10">
    <property type="entry name" value="Periplasmic binding protein-like II"/>
    <property type="match status" value="1"/>
</dbReference>
<dbReference type="InterPro" id="IPR000914">
    <property type="entry name" value="SBP_5_dom"/>
</dbReference>
<keyword evidence="4" id="KW-1133">Transmembrane helix</keyword>
<name>A0A851HJ90_9MOLU</name>
<feature type="domain" description="Solute-binding protein family 5" evidence="5">
    <location>
        <begin position="115"/>
        <end position="471"/>
    </location>
</feature>
<feature type="transmembrane region" description="Helical" evidence="4">
    <location>
        <begin position="20"/>
        <end position="37"/>
    </location>
</feature>
<dbReference type="GO" id="GO:0015833">
    <property type="term" value="P:peptide transport"/>
    <property type="evidence" value="ECO:0007669"/>
    <property type="project" value="TreeGrafter"/>
</dbReference>
<accession>A0A851HJ90</accession>
<evidence type="ECO:0000256" key="3">
    <source>
        <dbReference type="ARBA" id="ARBA00022729"/>
    </source>
</evidence>
<keyword evidence="4" id="KW-0812">Transmembrane</keyword>
<evidence type="ECO:0000313" key="7">
    <source>
        <dbReference type="Proteomes" id="UP000568109"/>
    </source>
</evidence>
<evidence type="ECO:0000256" key="2">
    <source>
        <dbReference type="ARBA" id="ARBA00022448"/>
    </source>
</evidence>
<dbReference type="PANTHER" id="PTHR30290">
    <property type="entry name" value="PERIPLASMIC BINDING COMPONENT OF ABC TRANSPORTER"/>
    <property type="match status" value="1"/>
</dbReference>
<dbReference type="PANTHER" id="PTHR30290:SF9">
    <property type="entry name" value="OLIGOPEPTIDE-BINDING PROTEIN APPA"/>
    <property type="match status" value="1"/>
</dbReference>
<dbReference type="EMBL" id="JABUOH010000007">
    <property type="protein sequence ID" value="NWN45509.1"/>
    <property type="molecule type" value="Genomic_DNA"/>
</dbReference>
<keyword evidence="7" id="KW-1185">Reference proteome</keyword>
<keyword evidence="4" id="KW-0472">Membrane</keyword>
<protein>
    <recommendedName>
        <fullName evidence="5">Solute-binding protein family 5 domain-containing protein</fullName>
    </recommendedName>
</protein>
<evidence type="ECO:0000259" key="5">
    <source>
        <dbReference type="Pfam" id="PF00496"/>
    </source>
</evidence>
<dbReference type="InterPro" id="IPR039424">
    <property type="entry name" value="SBP_5"/>
</dbReference>
<evidence type="ECO:0000313" key="6">
    <source>
        <dbReference type="EMBL" id="NWN45509.1"/>
    </source>
</evidence>
<keyword evidence="2" id="KW-0813">Transport</keyword>
<reference evidence="6 7" key="1">
    <citation type="submission" date="2020-06" db="EMBL/GenBank/DDBJ databases">
        <title>Draft genome sequence of Candidatus Phytoplasma pruni (X-disease group, subgroup 16SrIII-B) strain ChTDIII from Argentina.</title>
        <authorList>
            <person name="Fernandez F.D."/>
            <person name="Zuebert C."/>
            <person name="Huettel B."/>
            <person name="Kube M."/>
            <person name="Conci L.R."/>
        </authorList>
    </citation>
    <scope>NUCLEOTIDE SEQUENCE [LARGE SCALE GENOMIC DNA]</scope>
    <source>
        <strain evidence="6 7">ChTDIII</strain>
    </source>
</reference>
<dbReference type="Proteomes" id="UP000568109">
    <property type="component" value="Unassembled WGS sequence"/>
</dbReference>
<comment type="caution">
    <text evidence="6">The sequence shown here is derived from an EMBL/GenBank/DDBJ whole genome shotgun (WGS) entry which is preliminary data.</text>
</comment>
<dbReference type="GO" id="GO:1904680">
    <property type="term" value="F:peptide transmembrane transporter activity"/>
    <property type="evidence" value="ECO:0007669"/>
    <property type="project" value="TreeGrafter"/>
</dbReference>
<proteinExistence type="inferred from homology"/>
<dbReference type="SUPFAM" id="SSF53850">
    <property type="entry name" value="Periplasmic binding protein-like II"/>
    <property type="match status" value="1"/>
</dbReference>
<dbReference type="AlphaFoldDB" id="A0A851HJ90"/>
<organism evidence="6 7">
    <name type="scientific">Candidatus Phytoplasma pruni</name>
    <dbReference type="NCBI Taxonomy" id="479893"/>
    <lineage>
        <taxon>Bacteria</taxon>
        <taxon>Bacillati</taxon>
        <taxon>Mycoplasmatota</taxon>
        <taxon>Mollicutes</taxon>
        <taxon>Acholeplasmatales</taxon>
        <taxon>Acholeplasmataceae</taxon>
        <taxon>Candidatus Phytoplasma</taxon>
        <taxon>16SrIII (X-disease group)</taxon>
    </lineage>
</organism>